<gene>
    <name evidence="3" type="ORF">BaRGS_00036444</name>
</gene>
<dbReference type="EMBL" id="JACVVK020000513">
    <property type="protein sequence ID" value="KAK7469538.1"/>
    <property type="molecule type" value="Genomic_DNA"/>
</dbReference>
<name>A0ABD0JBW2_9CAEN</name>
<evidence type="ECO:0000313" key="4">
    <source>
        <dbReference type="Proteomes" id="UP001519460"/>
    </source>
</evidence>
<dbReference type="SMART" id="SM00584">
    <property type="entry name" value="TLDc"/>
    <property type="match status" value="1"/>
</dbReference>
<keyword evidence="4" id="KW-1185">Reference proteome</keyword>
<accession>A0ABD0JBW2</accession>
<dbReference type="InterPro" id="IPR006571">
    <property type="entry name" value="TLDc_dom"/>
</dbReference>
<dbReference type="Pfam" id="PF07534">
    <property type="entry name" value="TLD"/>
    <property type="match status" value="1"/>
</dbReference>
<evidence type="ECO:0000313" key="3">
    <source>
        <dbReference type="EMBL" id="KAK7469538.1"/>
    </source>
</evidence>
<comment type="caution">
    <text evidence="3">The sequence shown here is derived from an EMBL/GenBank/DDBJ whole genome shotgun (WGS) entry which is preliminary data.</text>
</comment>
<evidence type="ECO:0000259" key="2">
    <source>
        <dbReference type="PROSITE" id="PS51886"/>
    </source>
</evidence>
<sequence>MGNSHGHKSSSRGRNGSEIVDDGPQPDPRAQSASILKLFEKLELTADEGNTHPGELSRKTFENAFHGPLHKFGKLMYKQMLSQTGQVDRDRITREAFVAAGTAIVSKFSVADQRKYYFKLFSGGKDYLTKEDALQMVHVSYMLMVSVSKITYNHDDRDIKVFEGMVTSMFGIEERLNCTELEAWLATNCPNMFSGVHNWVCTVLNGSNLPSEMEARTAHVPQLENFICGQHCLSLGMAWALASVLPNCYTHIAQASQVPGSLSPNQKNPLITSYHLLLSMNWLPRVQSWSLLYSSERDGLSKNRFVHHVMSYHGPVLLLLSFEGGNQYCLALDVPLKEGIQKYGGKDCRLIQLLPVYRVKQAGAKLVMWNTTSRNCTKGLLIGQDGKPLVLRVDEDFDRIYHYDVPCAFHRMEVWGCGGDEVKQAQIKQKQWEARDTERQRTRKLRLEDDWRENPDKQILEWGGVRTGSSYLANR</sequence>
<organism evidence="3 4">
    <name type="scientific">Batillaria attramentaria</name>
    <dbReference type="NCBI Taxonomy" id="370345"/>
    <lineage>
        <taxon>Eukaryota</taxon>
        <taxon>Metazoa</taxon>
        <taxon>Spiralia</taxon>
        <taxon>Lophotrochozoa</taxon>
        <taxon>Mollusca</taxon>
        <taxon>Gastropoda</taxon>
        <taxon>Caenogastropoda</taxon>
        <taxon>Sorbeoconcha</taxon>
        <taxon>Cerithioidea</taxon>
        <taxon>Batillariidae</taxon>
        <taxon>Batillaria</taxon>
    </lineage>
</organism>
<evidence type="ECO:0000256" key="1">
    <source>
        <dbReference type="SAM" id="MobiDB-lite"/>
    </source>
</evidence>
<dbReference type="Proteomes" id="UP001519460">
    <property type="component" value="Unassembled WGS sequence"/>
</dbReference>
<dbReference type="AlphaFoldDB" id="A0ABD0JBW2"/>
<feature type="region of interest" description="Disordered" evidence="1">
    <location>
        <begin position="1"/>
        <end position="31"/>
    </location>
</feature>
<feature type="domain" description="TLDc" evidence="2">
    <location>
        <begin position="264"/>
        <end position="418"/>
    </location>
</feature>
<reference evidence="3 4" key="1">
    <citation type="journal article" date="2023" name="Sci. Data">
        <title>Genome assembly of the Korean intertidal mud-creeper Batillaria attramentaria.</title>
        <authorList>
            <person name="Patra A.K."/>
            <person name="Ho P.T."/>
            <person name="Jun S."/>
            <person name="Lee S.J."/>
            <person name="Kim Y."/>
            <person name="Won Y.J."/>
        </authorList>
    </citation>
    <scope>NUCLEOTIDE SEQUENCE [LARGE SCALE GENOMIC DNA]</scope>
    <source>
        <strain evidence="3">Wonlab-2016</strain>
    </source>
</reference>
<dbReference type="PANTHER" id="PTHR23354:SF108">
    <property type="entry name" value="RE10231P"/>
    <property type="match status" value="1"/>
</dbReference>
<protein>
    <recommendedName>
        <fullName evidence="2">TLDc domain-containing protein</fullName>
    </recommendedName>
</protein>
<proteinExistence type="predicted"/>
<dbReference type="PANTHER" id="PTHR23354">
    <property type="entry name" value="NUCLEOLAR PROTEIN 7/ESTROGEN RECEPTOR COACTIVATOR-RELATED"/>
    <property type="match status" value="1"/>
</dbReference>
<feature type="compositionally biased region" description="Basic residues" evidence="1">
    <location>
        <begin position="1"/>
        <end position="11"/>
    </location>
</feature>
<dbReference type="PROSITE" id="PS51886">
    <property type="entry name" value="TLDC"/>
    <property type="match status" value="1"/>
</dbReference>